<dbReference type="PANTHER" id="PTHR22749">
    <property type="entry name" value="RIBOFLAVIN KINASE/FMN ADENYLYLTRANSFERASE"/>
    <property type="match status" value="1"/>
</dbReference>
<reference evidence="17 18" key="1">
    <citation type="submission" date="2019-05" db="EMBL/GenBank/DDBJ databases">
        <authorList>
            <person name="Narsing Rao M.P."/>
            <person name="Li W.J."/>
        </authorList>
    </citation>
    <scope>NUCLEOTIDE SEQUENCE [LARGE SCALE GENOMIC DNA]</scope>
    <source>
        <strain evidence="17 18">SYSU_K30003</strain>
    </source>
</reference>
<gene>
    <name evidence="17" type="ORF">FE782_09730</name>
</gene>
<dbReference type="AlphaFoldDB" id="A0A5R9G767"/>
<dbReference type="EC" id="2.7.1.26" evidence="15"/>
<dbReference type="SMART" id="SM00904">
    <property type="entry name" value="Flavokinase"/>
    <property type="match status" value="1"/>
</dbReference>
<dbReference type="InterPro" id="IPR002606">
    <property type="entry name" value="Riboflavin_kinase_bac"/>
</dbReference>
<dbReference type="GO" id="GO:0005524">
    <property type="term" value="F:ATP binding"/>
    <property type="evidence" value="ECO:0007669"/>
    <property type="project" value="UniProtKB-UniRule"/>
</dbReference>
<dbReference type="NCBIfam" id="NF004160">
    <property type="entry name" value="PRK05627.1-3"/>
    <property type="match status" value="1"/>
</dbReference>
<keyword evidence="9 15" id="KW-0418">Kinase</keyword>
<comment type="similarity">
    <text evidence="15">Belongs to the ribF family.</text>
</comment>
<evidence type="ECO:0000256" key="8">
    <source>
        <dbReference type="ARBA" id="ARBA00022741"/>
    </source>
</evidence>
<evidence type="ECO:0000256" key="15">
    <source>
        <dbReference type="PIRNR" id="PIRNR004491"/>
    </source>
</evidence>
<evidence type="ECO:0000256" key="9">
    <source>
        <dbReference type="ARBA" id="ARBA00022777"/>
    </source>
</evidence>
<dbReference type="FunFam" id="3.40.50.620:FF:000021">
    <property type="entry name" value="Riboflavin biosynthesis protein"/>
    <property type="match status" value="1"/>
</dbReference>
<dbReference type="GO" id="GO:0006747">
    <property type="term" value="P:FAD biosynthetic process"/>
    <property type="evidence" value="ECO:0007669"/>
    <property type="project" value="UniProtKB-UniRule"/>
</dbReference>
<dbReference type="PIRSF" id="PIRSF004491">
    <property type="entry name" value="FAD_Synth"/>
    <property type="match status" value="1"/>
</dbReference>
<comment type="catalytic activity">
    <reaction evidence="14 15">
        <text>FMN + ATP + H(+) = FAD + diphosphate</text>
        <dbReference type="Rhea" id="RHEA:17237"/>
        <dbReference type="ChEBI" id="CHEBI:15378"/>
        <dbReference type="ChEBI" id="CHEBI:30616"/>
        <dbReference type="ChEBI" id="CHEBI:33019"/>
        <dbReference type="ChEBI" id="CHEBI:57692"/>
        <dbReference type="ChEBI" id="CHEBI:58210"/>
        <dbReference type="EC" id="2.7.7.2"/>
    </reaction>
</comment>
<dbReference type="NCBIfam" id="NF004162">
    <property type="entry name" value="PRK05627.1-5"/>
    <property type="match status" value="1"/>
</dbReference>
<dbReference type="RefSeq" id="WP_138193904.1">
    <property type="nucleotide sequence ID" value="NZ_VCIW01000005.1"/>
</dbReference>
<evidence type="ECO:0000256" key="7">
    <source>
        <dbReference type="ARBA" id="ARBA00022695"/>
    </source>
</evidence>
<dbReference type="NCBIfam" id="TIGR00083">
    <property type="entry name" value="ribF"/>
    <property type="match status" value="1"/>
</dbReference>
<dbReference type="InterPro" id="IPR015865">
    <property type="entry name" value="Riboflavin_kinase_bac/euk"/>
</dbReference>
<evidence type="ECO:0000256" key="3">
    <source>
        <dbReference type="ARBA" id="ARBA00005201"/>
    </source>
</evidence>
<keyword evidence="10 15" id="KW-0274">FAD</keyword>
<keyword evidence="5 15" id="KW-0288">FMN</keyword>
<comment type="function">
    <text evidence="1">Catalyzes the phosphorylation of riboflavin to FMN followed by the adenylation of FMN to FAD.</text>
</comment>
<evidence type="ECO:0000256" key="11">
    <source>
        <dbReference type="ARBA" id="ARBA00022840"/>
    </source>
</evidence>
<comment type="caution">
    <text evidence="17">The sequence shown here is derived from an EMBL/GenBank/DDBJ whole genome shotgun (WGS) entry which is preliminary data.</text>
</comment>
<evidence type="ECO:0000256" key="14">
    <source>
        <dbReference type="ARBA" id="ARBA00049494"/>
    </source>
</evidence>
<dbReference type="InterPro" id="IPR023468">
    <property type="entry name" value="Riboflavin_kinase"/>
</dbReference>
<comment type="catalytic activity">
    <reaction evidence="13 15">
        <text>riboflavin + ATP = FMN + ADP + H(+)</text>
        <dbReference type="Rhea" id="RHEA:14357"/>
        <dbReference type="ChEBI" id="CHEBI:15378"/>
        <dbReference type="ChEBI" id="CHEBI:30616"/>
        <dbReference type="ChEBI" id="CHEBI:57986"/>
        <dbReference type="ChEBI" id="CHEBI:58210"/>
        <dbReference type="ChEBI" id="CHEBI:456216"/>
        <dbReference type="EC" id="2.7.1.26"/>
    </reaction>
</comment>
<proteinExistence type="inferred from homology"/>
<dbReference type="InterPro" id="IPR015864">
    <property type="entry name" value="FAD_synthase"/>
</dbReference>
<evidence type="ECO:0000256" key="2">
    <source>
        <dbReference type="ARBA" id="ARBA00004726"/>
    </source>
</evidence>
<dbReference type="Pfam" id="PF01687">
    <property type="entry name" value="Flavokinase"/>
    <property type="match status" value="1"/>
</dbReference>
<dbReference type="CDD" id="cd02064">
    <property type="entry name" value="FAD_synthetase_N"/>
    <property type="match status" value="1"/>
</dbReference>
<keyword evidence="6 15" id="KW-0808">Transferase</keyword>
<dbReference type="UniPathway" id="UPA00277">
    <property type="reaction ID" value="UER00407"/>
</dbReference>
<keyword evidence="4 15" id="KW-0285">Flavoprotein</keyword>
<evidence type="ECO:0000259" key="16">
    <source>
        <dbReference type="SMART" id="SM00904"/>
    </source>
</evidence>
<comment type="pathway">
    <text evidence="2 15">Cofactor biosynthesis; FAD biosynthesis; FAD from FMN: step 1/1.</text>
</comment>
<dbReference type="UniPathway" id="UPA00276">
    <property type="reaction ID" value="UER00406"/>
</dbReference>
<dbReference type="InterPro" id="IPR014729">
    <property type="entry name" value="Rossmann-like_a/b/a_fold"/>
</dbReference>
<dbReference type="Gene3D" id="2.40.30.30">
    <property type="entry name" value="Riboflavin kinase-like"/>
    <property type="match status" value="1"/>
</dbReference>
<dbReference type="GO" id="GO:0008531">
    <property type="term" value="F:riboflavin kinase activity"/>
    <property type="evidence" value="ECO:0007669"/>
    <property type="project" value="UniProtKB-UniRule"/>
</dbReference>
<keyword evidence="12" id="KW-0511">Multifunctional enzyme</keyword>
<keyword evidence="11 15" id="KW-0067">ATP-binding</keyword>
<evidence type="ECO:0000256" key="13">
    <source>
        <dbReference type="ARBA" id="ARBA00047880"/>
    </source>
</evidence>
<feature type="domain" description="Riboflavin kinase" evidence="16">
    <location>
        <begin position="187"/>
        <end position="318"/>
    </location>
</feature>
<evidence type="ECO:0000256" key="10">
    <source>
        <dbReference type="ARBA" id="ARBA00022827"/>
    </source>
</evidence>
<dbReference type="GO" id="GO:0009231">
    <property type="term" value="P:riboflavin biosynthetic process"/>
    <property type="evidence" value="ECO:0007669"/>
    <property type="project" value="InterPro"/>
</dbReference>
<dbReference type="GO" id="GO:0003919">
    <property type="term" value="F:FMN adenylyltransferase activity"/>
    <property type="evidence" value="ECO:0007669"/>
    <property type="project" value="UniProtKB-UniRule"/>
</dbReference>
<dbReference type="GO" id="GO:0009398">
    <property type="term" value="P:FMN biosynthetic process"/>
    <property type="evidence" value="ECO:0007669"/>
    <property type="project" value="UniProtKB-UniRule"/>
</dbReference>
<evidence type="ECO:0000256" key="4">
    <source>
        <dbReference type="ARBA" id="ARBA00022630"/>
    </source>
</evidence>
<sequence>MNIVNLEYPVPARVLESVPAEGQSMAIGDFDGVHLGHREVIGRAVSAARRRGLAASVMTFHPHPREVLGAKAYSTSITPLDRKLERFRELGLDTVYVVSFTPTLAALSPEAFVDEVLVPLRVKSVTVGFNFTFGHRGLGTSALLKQLGEGRFDAEIVQPFRIEDERVSSTLIREALALGDVERVQNLLGRPFDVSGDVVTGDGRGRTIGVPTANLSIDARSVKPANGVYAVNATIETGPSAGQTYAGVMNVGMKPTFHSALPVATWEVHLFDFDGDLYGHRLTVSFVSRIRDERKFDSVTALIEQIGRDMQEAKRRIGAQA</sequence>
<dbReference type="Gene3D" id="3.40.50.620">
    <property type="entry name" value="HUPs"/>
    <property type="match status" value="1"/>
</dbReference>
<dbReference type="Proteomes" id="UP000309676">
    <property type="component" value="Unassembled WGS sequence"/>
</dbReference>
<dbReference type="InterPro" id="IPR023465">
    <property type="entry name" value="Riboflavin_kinase_dom_sf"/>
</dbReference>
<dbReference type="FunFam" id="2.40.30.30:FF:000003">
    <property type="entry name" value="Riboflavin biosynthesis protein"/>
    <property type="match status" value="1"/>
</dbReference>
<evidence type="ECO:0000256" key="1">
    <source>
        <dbReference type="ARBA" id="ARBA00002121"/>
    </source>
</evidence>
<evidence type="ECO:0000256" key="5">
    <source>
        <dbReference type="ARBA" id="ARBA00022643"/>
    </source>
</evidence>
<evidence type="ECO:0000256" key="6">
    <source>
        <dbReference type="ARBA" id="ARBA00022679"/>
    </source>
</evidence>
<evidence type="ECO:0000313" key="18">
    <source>
        <dbReference type="Proteomes" id="UP000309676"/>
    </source>
</evidence>
<name>A0A5R9G767_9BACL</name>
<dbReference type="EC" id="2.7.7.2" evidence="15"/>
<evidence type="ECO:0000256" key="12">
    <source>
        <dbReference type="ARBA" id="ARBA00023268"/>
    </source>
</evidence>
<protein>
    <recommendedName>
        <fullName evidence="15">Riboflavin biosynthesis protein</fullName>
    </recommendedName>
    <domain>
        <recommendedName>
            <fullName evidence="15">Riboflavin kinase</fullName>
            <ecNumber evidence="15">2.7.1.26</ecNumber>
        </recommendedName>
        <alternativeName>
            <fullName evidence="15">Flavokinase</fullName>
        </alternativeName>
    </domain>
    <domain>
        <recommendedName>
            <fullName evidence="15">FMN adenylyltransferase</fullName>
            <ecNumber evidence="15">2.7.7.2</ecNumber>
        </recommendedName>
        <alternativeName>
            <fullName evidence="15">FAD pyrophosphorylase</fullName>
        </alternativeName>
        <alternativeName>
            <fullName evidence="15">FAD synthase</fullName>
        </alternativeName>
    </domain>
</protein>
<comment type="pathway">
    <text evidence="3 15">Cofactor biosynthesis; FMN biosynthesis; FMN from riboflavin (ATP route): step 1/1.</text>
</comment>
<keyword evidence="8 15" id="KW-0547">Nucleotide-binding</keyword>
<dbReference type="Pfam" id="PF06574">
    <property type="entry name" value="FAD_syn"/>
    <property type="match status" value="1"/>
</dbReference>
<dbReference type="PANTHER" id="PTHR22749:SF6">
    <property type="entry name" value="RIBOFLAVIN KINASE"/>
    <property type="match status" value="1"/>
</dbReference>
<dbReference type="EMBL" id="VCIW01000005">
    <property type="protein sequence ID" value="TLS52247.1"/>
    <property type="molecule type" value="Genomic_DNA"/>
</dbReference>
<accession>A0A5R9G767</accession>
<dbReference type="OrthoDB" id="9803667at2"/>
<evidence type="ECO:0000313" key="17">
    <source>
        <dbReference type="EMBL" id="TLS52247.1"/>
    </source>
</evidence>
<keyword evidence="7 15" id="KW-0548">Nucleotidyltransferase</keyword>
<keyword evidence="18" id="KW-1185">Reference proteome</keyword>
<dbReference type="SUPFAM" id="SSF52374">
    <property type="entry name" value="Nucleotidylyl transferase"/>
    <property type="match status" value="1"/>
</dbReference>
<organism evidence="17 18">
    <name type="scientific">Paenibacillus antri</name>
    <dbReference type="NCBI Taxonomy" id="2582848"/>
    <lineage>
        <taxon>Bacteria</taxon>
        <taxon>Bacillati</taxon>
        <taxon>Bacillota</taxon>
        <taxon>Bacilli</taxon>
        <taxon>Bacillales</taxon>
        <taxon>Paenibacillaceae</taxon>
        <taxon>Paenibacillus</taxon>
    </lineage>
</organism>
<dbReference type="SUPFAM" id="SSF82114">
    <property type="entry name" value="Riboflavin kinase-like"/>
    <property type="match status" value="1"/>
</dbReference>